<dbReference type="Proteomes" id="UP000651333">
    <property type="component" value="Unassembled WGS sequence"/>
</dbReference>
<evidence type="ECO:0000313" key="3">
    <source>
        <dbReference type="Proteomes" id="UP000651333"/>
    </source>
</evidence>
<accession>A0A9Q5C121</accession>
<sequence length="105" mass="12083">MLVSGLFESFLSVVELPEVELPLLVPDVLLELLWLELPLEPLFVVELLLLELVCLVVFDVSFETLWCVWFKESEQQLARLGILLVGLSAYIFVSTFENKTEDKKR</sequence>
<keyword evidence="1" id="KW-0472">Membrane</keyword>
<name>A0A9Q5C121_LACHE</name>
<evidence type="ECO:0000256" key="1">
    <source>
        <dbReference type="SAM" id="Phobius"/>
    </source>
</evidence>
<keyword evidence="1" id="KW-1133">Transmembrane helix</keyword>
<gene>
    <name evidence="2" type="ORF">IMAU30003_00776</name>
</gene>
<protein>
    <submittedName>
        <fullName evidence="2">Uncharacterized protein</fullName>
    </submittedName>
</protein>
<keyword evidence="1" id="KW-0812">Transmembrane</keyword>
<feature type="transmembrane region" description="Helical" evidence="1">
    <location>
        <begin position="77"/>
        <end position="96"/>
    </location>
</feature>
<dbReference type="AlphaFoldDB" id="A0A9Q5C121"/>
<proteinExistence type="predicted"/>
<evidence type="ECO:0000313" key="2">
    <source>
        <dbReference type="EMBL" id="NRO34538.1"/>
    </source>
</evidence>
<dbReference type="EMBL" id="WCHB01000018">
    <property type="protein sequence ID" value="NRO34538.1"/>
    <property type="molecule type" value="Genomic_DNA"/>
</dbReference>
<feature type="transmembrane region" description="Helical" evidence="1">
    <location>
        <begin position="42"/>
        <end position="70"/>
    </location>
</feature>
<reference evidence="2" key="1">
    <citation type="submission" date="2019-09" db="EMBL/GenBank/DDBJ databases">
        <title>Comparative genomic analysis of Lactobacillus helveticus.</title>
        <authorList>
            <person name="Zhang H."/>
            <person name="Chen Y."/>
            <person name="Zhong Z."/>
        </authorList>
    </citation>
    <scope>NUCLEOTIDE SEQUENCE</scope>
    <source>
        <strain evidence="2">IMAU30003</strain>
    </source>
</reference>
<organism evidence="2 3">
    <name type="scientific">Lactobacillus helveticus</name>
    <name type="common">Lactobacillus suntoryeus</name>
    <dbReference type="NCBI Taxonomy" id="1587"/>
    <lineage>
        <taxon>Bacteria</taxon>
        <taxon>Bacillati</taxon>
        <taxon>Bacillota</taxon>
        <taxon>Bacilli</taxon>
        <taxon>Lactobacillales</taxon>
        <taxon>Lactobacillaceae</taxon>
        <taxon>Lactobacillus</taxon>
    </lineage>
</organism>
<comment type="caution">
    <text evidence="2">The sequence shown here is derived from an EMBL/GenBank/DDBJ whole genome shotgun (WGS) entry which is preliminary data.</text>
</comment>